<evidence type="ECO:0000313" key="13">
    <source>
        <dbReference type="WBParaSite" id="HDID_0000691601-mRNA-1"/>
    </source>
</evidence>
<keyword evidence="4 7" id="KW-0106">Calcium</keyword>
<evidence type="ECO:0000256" key="6">
    <source>
        <dbReference type="ARBA" id="ARBA00023136"/>
    </source>
</evidence>
<dbReference type="CDD" id="cd11304">
    <property type="entry name" value="Cadherin_repeat"/>
    <property type="match status" value="2"/>
</dbReference>
<keyword evidence="6 9" id="KW-0472">Membrane</keyword>
<dbReference type="Pfam" id="PF00028">
    <property type="entry name" value="Cadherin"/>
    <property type="match status" value="2"/>
</dbReference>
<organism evidence="13">
    <name type="scientific">Hymenolepis diminuta</name>
    <name type="common">Rat tapeworm</name>
    <dbReference type="NCBI Taxonomy" id="6216"/>
    <lineage>
        <taxon>Eukaryota</taxon>
        <taxon>Metazoa</taxon>
        <taxon>Spiralia</taxon>
        <taxon>Lophotrochozoa</taxon>
        <taxon>Platyhelminthes</taxon>
        <taxon>Cestoda</taxon>
        <taxon>Eucestoda</taxon>
        <taxon>Cyclophyllidea</taxon>
        <taxon>Hymenolepididae</taxon>
        <taxon>Hymenolepis</taxon>
    </lineage>
</organism>
<gene>
    <name evidence="11" type="ORF">HDID_LOCUS6914</name>
</gene>
<dbReference type="PROSITE" id="PS50268">
    <property type="entry name" value="CADHERIN_2"/>
    <property type="match status" value="2"/>
</dbReference>
<dbReference type="PANTHER" id="PTHR24026">
    <property type="entry name" value="FAT ATYPICAL CADHERIN-RELATED"/>
    <property type="match status" value="1"/>
</dbReference>
<dbReference type="GO" id="GO:0005509">
    <property type="term" value="F:calcium ion binding"/>
    <property type="evidence" value="ECO:0007669"/>
    <property type="project" value="UniProtKB-UniRule"/>
</dbReference>
<feature type="domain" description="Cadherin" evidence="10">
    <location>
        <begin position="18"/>
        <end position="75"/>
    </location>
</feature>
<dbReference type="SMART" id="SM00112">
    <property type="entry name" value="CA"/>
    <property type="match status" value="2"/>
</dbReference>
<dbReference type="AlphaFoldDB" id="A0A158QE58"/>
<dbReference type="WBParaSite" id="HDID_0000691601-mRNA-1">
    <property type="protein sequence ID" value="HDID_0000691601-mRNA-1"/>
    <property type="gene ID" value="HDID_0000691601"/>
</dbReference>
<keyword evidence="5 9" id="KW-1133">Transmembrane helix</keyword>
<evidence type="ECO:0000256" key="1">
    <source>
        <dbReference type="ARBA" id="ARBA00004370"/>
    </source>
</evidence>
<name>A0A158QE58_HYMDI</name>
<evidence type="ECO:0000256" key="8">
    <source>
        <dbReference type="SAM" id="MobiDB-lite"/>
    </source>
</evidence>
<dbReference type="InterPro" id="IPR015919">
    <property type="entry name" value="Cadherin-like_sf"/>
</dbReference>
<sequence length="596" mass="65679">MAVGTFVFVYCGSAQKRFELDPISGNLTIKSELDRETESQYSFQIYSVDKGSPRQTAYCRVNIQVLDVNDNSPKFVYPTQMNHTIHFSSWNSPGSPLLKLTAVDNDAGVNAEKIFLIAEGNEKGIFQLDIQTGDLSLKPGLDPLKVAGRYNLKLEVRDDGSPSLSGFTYVTVILDAARPPPSSPVLSPGKMAVDHAPLKGPKENFKPDRSQRDQHLHYTDPRGRPAEPHLEWDDLGISESFFGGEHTLILIICLSAIATMLVLILFIILAWMRRRSVLAANRRGNHGLDPRGQGHLKNMFAESVPRAVNIGSPSTWSDGRKMDENSTNEILAKRSSPVYWLKASTGSKGTLDGKNIHLQPVKSSGSDFSDDTLPPSVFREDPQQANNCLYATSPTRKVIYHNPTISGPAPVITCDNRGDTYLSIPSTSFSGGPTKYIVDFPVGSVYQSLIRSTPTPEQEIPQTRPIPLNSALYGTVCNSLPTSKALKFSTPKNEIGRRKPNTPGETHQPASQLRRCKTIDRDTTLVINNEAEDGMDAFPRLPKKSVEFASGGDEECLLVLPSDEDPHDSESLEVEHQELQQQQQTGTFCHFPSSFV</sequence>
<evidence type="ECO:0000256" key="3">
    <source>
        <dbReference type="ARBA" id="ARBA00022737"/>
    </source>
</evidence>
<evidence type="ECO:0000256" key="2">
    <source>
        <dbReference type="ARBA" id="ARBA00022692"/>
    </source>
</evidence>
<keyword evidence="3" id="KW-0677">Repeat</keyword>
<dbReference type="GO" id="GO:0007156">
    <property type="term" value="P:homophilic cell adhesion via plasma membrane adhesion molecules"/>
    <property type="evidence" value="ECO:0007669"/>
    <property type="project" value="InterPro"/>
</dbReference>
<feature type="transmembrane region" description="Helical" evidence="9">
    <location>
        <begin position="248"/>
        <end position="272"/>
    </location>
</feature>
<comment type="subcellular location">
    <subcellularLocation>
        <location evidence="1">Membrane</location>
    </subcellularLocation>
</comment>
<accession>A0A158QE58</accession>
<dbReference type="SUPFAM" id="SSF49313">
    <property type="entry name" value="Cadherin-like"/>
    <property type="match status" value="2"/>
</dbReference>
<feature type="domain" description="Cadherin" evidence="10">
    <location>
        <begin position="79"/>
        <end position="186"/>
    </location>
</feature>
<dbReference type="PANTHER" id="PTHR24026:SF133">
    <property type="entry name" value="CADHERIN-RELATED FAMILY MEMBER 2"/>
    <property type="match status" value="1"/>
</dbReference>
<dbReference type="Proteomes" id="UP000274504">
    <property type="component" value="Unassembled WGS sequence"/>
</dbReference>
<dbReference type="InterPro" id="IPR002126">
    <property type="entry name" value="Cadherin-like_dom"/>
</dbReference>
<dbReference type="PRINTS" id="PR00205">
    <property type="entry name" value="CADHERIN"/>
</dbReference>
<evidence type="ECO:0000256" key="4">
    <source>
        <dbReference type="ARBA" id="ARBA00022837"/>
    </source>
</evidence>
<evidence type="ECO:0000313" key="12">
    <source>
        <dbReference type="Proteomes" id="UP000274504"/>
    </source>
</evidence>
<evidence type="ECO:0000259" key="10">
    <source>
        <dbReference type="PROSITE" id="PS50268"/>
    </source>
</evidence>
<keyword evidence="2 9" id="KW-0812">Transmembrane</keyword>
<evidence type="ECO:0000256" key="5">
    <source>
        <dbReference type="ARBA" id="ARBA00022989"/>
    </source>
</evidence>
<dbReference type="Gene3D" id="2.60.40.60">
    <property type="entry name" value="Cadherins"/>
    <property type="match status" value="2"/>
</dbReference>
<evidence type="ECO:0000313" key="11">
    <source>
        <dbReference type="EMBL" id="VDL59232.1"/>
    </source>
</evidence>
<dbReference type="PROSITE" id="PS00232">
    <property type="entry name" value="CADHERIN_1"/>
    <property type="match status" value="1"/>
</dbReference>
<evidence type="ECO:0000256" key="9">
    <source>
        <dbReference type="SAM" id="Phobius"/>
    </source>
</evidence>
<dbReference type="GO" id="GO:0005886">
    <property type="term" value="C:plasma membrane"/>
    <property type="evidence" value="ECO:0007669"/>
    <property type="project" value="InterPro"/>
</dbReference>
<dbReference type="STRING" id="6216.A0A158QE58"/>
<protein>
    <submittedName>
        <fullName evidence="13">Cadherin domain-containing protein</fullName>
    </submittedName>
</protein>
<reference evidence="11 12" key="2">
    <citation type="submission" date="2018-11" db="EMBL/GenBank/DDBJ databases">
        <authorList>
            <consortium name="Pathogen Informatics"/>
        </authorList>
    </citation>
    <scope>NUCLEOTIDE SEQUENCE [LARGE SCALE GENOMIC DNA]</scope>
</reference>
<dbReference type="OrthoDB" id="6252479at2759"/>
<dbReference type="InterPro" id="IPR020894">
    <property type="entry name" value="Cadherin_CS"/>
</dbReference>
<dbReference type="EMBL" id="UYSG01010887">
    <property type="protein sequence ID" value="VDL59232.1"/>
    <property type="molecule type" value="Genomic_DNA"/>
</dbReference>
<evidence type="ECO:0000256" key="7">
    <source>
        <dbReference type="PROSITE-ProRule" id="PRU00043"/>
    </source>
</evidence>
<reference evidence="13" key="1">
    <citation type="submission" date="2016-04" db="UniProtKB">
        <authorList>
            <consortium name="WormBaseParasite"/>
        </authorList>
    </citation>
    <scope>IDENTIFICATION</scope>
</reference>
<proteinExistence type="predicted"/>
<feature type="region of interest" description="Disordered" evidence="8">
    <location>
        <begin position="197"/>
        <end position="227"/>
    </location>
</feature>